<protein>
    <submittedName>
        <fullName evidence="1">Protein translocase subunit secB</fullName>
    </submittedName>
</protein>
<dbReference type="GO" id="GO:0015031">
    <property type="term" value="P:protein transport"/>
    <property type="evidence" value="ECO:0007669"/>
    <property type="project" value="InterPro"/>
</dbReference>
<dbReference type="EMBL" id="SNYS01000008">
    <property type="protein sequence ID" value="TDQ68908.1"/>
    <property type="molecule type" value="Genomic_DNA"/>
</dbReference>
<evidence type="ECO:0000313" key="2">
    <source>
        <dbReference type="Proteomes" id="UP000294855"/>
    </source>
</evidence>
<dbReference type="Gene3D" id="3.10.420.10">
    <property type="entry name" value="SecB-like"/>
    <property type="match status" value="1"/>
</dbReference>
<dbReference type="InterPro" id="IPR003708">
    <property type="entry name" value="SecB"/>
</dbReference>
<dbReference type="GO" id="GO:0051262">
    <property type="term" value="P:protein tetramerization"/>
    <property type="evidence" value="ECO:0007669"/>
    <property type="project" value="InterPro"/>
</dbReference>
<gene>
    <name evidence="1" type="ORF">C7391_1108</name>
</gene>
<sequence length="144" mass="16378">MNMEEIKSPILLFNSYGIKSIDMDIIPPQLSAQAQNTEVELDAKFSKEIIKLNDKNFAVDLSVEILGNDSNSKKVIDLKICMEGYFELVGDLTEKEFENNLNINAVSILFPYLRTAVSTISILSNFSRIDIPPMNIIQWFELEK</sequence>
<comment type="caution">
    <text evidence="1">The sequence shown here is derived from an EMBL/GenBank/DDBJ whole genome shotgun (WGS) entry which is preliminary data.</text>
</comment>
<organism evidence="1 2">
    <name type="scientific">Methanimicrococcus blatticola</name>
    <dbReference type="NCBI Taxonomy" id="91560"/>
    <lineage>
        <taxon>Archaea</taxon>
        <taxon>Methanobacteriati</taxon>
        <taxon>Methanobacteriota</taxon>
        <taxon>Stenosarchaea group</taxon>
        <taxon>Methanomicrobia</taxon>
        <taxon>Methanosarcinales</taxon>
        <taxon>Methanosarcinaceae</taxon>
        <taxon>Methanimicrococcus</taxon>
    </lineage>
</organism>
<dbReference type="GO" id="GO:0051082">
    <property type="term" value="F:unfolded protein binding"/>
    <property type="evidence" value="ECO:0007669"/>
    <property type="project" value="InterPro"/>
</dbReference>
<dbReference type="PANTHER" id="PTHR36918">
    <property type="match status" value="1"/>
</dbReference>
<dbReference type="Pfam" id="PF02556">
    <property type="entry name" value="SecB"/>
    <property type="match status" value="1"/>
</dbReference>
<dbReference type="RefSeq" id="WP_133517551.1">
    <property type="nucleotide sequence ID" value="NZ_SNYS01000008.1"/>
</dbReference>
<reference evidence="1 2" key="1">
    <citation type="submission" date="2019-03" db="EMBL/GenBank/DDBJ databases">
        <title>Genomic Encyclopedia of Type Strains, Phase IV (KMG-IV): sequencing the most valuable type-strain genomes for metagenomic binning, comparative biology and taxonomic classification.</title>
        <authorList>
            <person name="Goeker M."/>
        </authorList>
    </citation>
    <scope>NUCLEOTIDE SEQUENCE [LARGE SCALE GENOMIC DNA]</scope>
    <source>
        <strain evidence="1 2">DSM 13328</strain>
    </source>
</reference>
<name>A0A484F432_9EURY</name>
<keyword evidence="2" id="KW-1185">Reference proteome</keyword>
<dbReference type="Proteomes" id="UP000294855">
    <property type="component" value="Unassembled WGS sequence"/>
</dbReference>
<dbReference type="SUPFAM" id="SSF54611">
    <property type="entry name" value="SecB-like"/>
    <property type="match status" value="1"/>
</dbReference>
<dbReference type="PANTHER" id="PTHR36918:SF1">
    <property type="entry name" value="PROTEIN-EXPORT PROTEIN SECB"/>
    <property type="match status" value="1"/>
</dbReference>
<accession>A0A484F432</accession>
<dbReference type="AlphaFoldDB" id="A0A484F432"/>
<dbReference type="InterPro" id="IPR035958">
    <property type="entry name" value="SecB-like_sf"/>
</dbReference>
<proteinExistence type="predicted"/>
<evidence type="ECO:0000313" key="1">
    <source>
        <dbReference type="EMBL" id="TDQ68908.1"/>
    </source>
</evidence>